<dbReference type="EMBL" id="JAVRFH010000001">
    <property type="protein sequence ID" value="MDT0608896.1"/>
    <property type="molecule type" value="Genomic_DNA"/>
</dbReference>
<proteinExistence type="predicted"/>
<gene>
    <name evidence="1" type="ORF">RM812_01340</name>
</gene>
<comment type="caution">
    <text evidence="1">The sequence shown here is derived from an EMBL/GenBank/DDBJ whole genome shotgun (WGS) entry which is preliminary data.</text>
</comment>
<organism evidence="1 2">
    <name type="scientific">Streptomyces lancefieldiae</name>
    <dbReference type="NCBI Taxonomy" id="3075520"/>
    <lineage>
        <taxon>Bacteria</taxon>
        <taxon>Bacillati</taxon>
        <taxon>Actinomycetota</taxon>
        <taxon>Actinomycetes</taxon>
        <taxon>Kitasatosporales</taxon>
        <taxon>Streptomycetaceae</taxon>
        <taxon>Streptomyces</taxon>
    </lineage>
</organism>
<reference evidence="1" key="1">
    <citation type="submission" date="2024-05" db="EMBL/GenBank/DDBJ databases">
        <title>30 novel species of actinomycetes from the DSMZ collection.</title>
        <authorList>
            <person name="Nouioui I."/>
        </authorList>
    </citation>
    <scope>NUCLEOTIDE SEQUENCE</scope>
    <source>
        <strain evidence="1">DSM 40712</strain>
    </source>
</reference>
<evidence type="ECO:0000313" key="2">
    <source>
        <dbReference type="Proteomes" id="UP001180724"/>
    </source>
</evidence>
<protein>
    <submittedName>
        <fullName evidence="1">Uncharacterized protein</fullName>
    </submittedName>
</protein>
<sequence>MRAYVSLPPTPHGGEALLTAGRAFGRLATLASNEGVEMAELNYEQLQTRALDNAQQSWNAAGADQHAAEARLLAVAQIQALLAVGAALRDVADAIREGK</sequence>
<accession>A0ABU3AJ31</accession>
<name>A0ABU3AJ31_9ACTN</name>
<dbReference type="Proteomes" id="UP001180724">
    <property type="component" value="Unassembled WGS sequence"/>
</dbReference>
<keyword evidence="2" id="KW-1185">Reference proteome</keyword>
<evidence type="ECO:0000313" key="1">
    <source>
        <dbReference type="EMBL" id="MDT0608896.1"/>
    </source>
</evidence>
<dbReference type="RefSeq" id="WP_311570485.1">
    <property type="nucleotide sequence ID" value="NZ_JAVRFH010000001.1"/>
</dbReference>